<comment type="caution">
    <text evidence="1">The sequence shown here is derived from an EMBL/GenBank/DDBJ whole genome shotgun (WGS) entry which is preliminary data.</text>
</comment>
<dbReference type="RefSeq" id="WP_146993068.1">
    <property type="nucleotide sequence ID" value="NZ_VITY01000025.1"/>
</dbReference>
<proteinExistence type="predicted"/>
<name>A0A560KUG8_9BRAD</name>
<evidence type="ECO:0000313" key="2">
    <source>
        <dbReference type="Proteomes" id="UP000321304"/>
    </source>
</evidence>
<gene>
    <name evidence="1" type="ORF">FBZ93_1257</name>
</gene>
<keyword evidence="2" id="KW-1185">Reference proteome</keyword>
<dbReference type="AlphaFoldDB" id="A0A560KUG8"/>
<dbReference type="Proteomes" id="UP000321304">
    <property type="component" value="Unassembled WGS sequence"/>
</dbReference>
<accession>A0A560KUG8</accession>
<dbReference type="EMBL" id="VITY01000025">
    <property type="protein sequence ID" value="TWB86881.1"/>
    <property type="molecule type" value="Genomic_DNA"/>
</dbReference>
<organism evidence="1 2">
    <name type="scientific">Bradyrhizobium macuxiense</name>
    <dbReference type="NCBI Taxonomy" id="1755647"/>
    <lineage>
        <taxon>Bacteria</taxon>
        <taxon>Pseudomonadati</taxon>
        <taxon>Pseudomonadota</taxon>
        <taxon>Alphaproteobacteria</taxon>
        <taxon>Hyphomicrobiales</taxon>
        <taxon>Nitrobacteraceae</taxon>
        <taxon>Bradyrhizobium</taxon>
    </lineage>
</organism>
<reference evidence="1 2" key="1">
    <citation type="submission" date="2019-06" db="EMBL/GenBank/DDBJ databases">
        <title>Genomic Encyclopedia of Type Strains, Phase IV (KMG-V): Genome sequencing to study the core and pangenomes of soil and plant-associated prokaryotes.</title>
        <authorList>
            <person name="Whitman W."/>
        </authorList>
    </citation>
    <scope>NUCLEOTIDE SEQUENCE [LARGE SCALE GENOMIC DNA]</scope>
    <source>
        <strain evidence="1 2">BR 10355</strain>
    </source>
</reference>
<evidence type="ECO:0000313" key="1">
    <source>
        <dbReference type="EMBL" id="TWB86881.1"/>
    </source>
</evidence>
<protein>
    <submittedName>
        <fullName evidence="1">Uncharacterized protein</fullName>
    </submittedName>
</protein>
<sequence length="178" mass="19400">MDRRTVVIAGLTFVFRSTTSAQAEFIGNAYGGQAEDATRSAAAHAFTGHQNFYAAMAQLEKRTPGEAKGLFSKSAAEFRASREEYARAAPLLKGKPFDMSRLQPPEQQLLLQFLGPFKATATSDQADMLQAFADSFVQTASNVESASSEMTLARFRQIQVDINRQIVVGTLISRGLGR</sequence>
<dbReference type="OrthoDB" id="9835528at2"/>